<evidence type="ECO:0000313" key="2">
    <source>
        <dbReference type="EMBL" id="AAW25982.1"/>
    </source>
</evidence>
<feature type="region of interest" description="Disordered" evidence="1">
    <location>
        <begin position="73"/>
        <end position="103"/>
    </location>
</feature>
<sequence length="128" mass="15443">MAIIDSLYSYCTEWKTPPRIYQCCRNLLQYPYQQIFNSRYKDINLSHLLSSVFINQSDNKVIDQCNNTFNNTYNNTSSSNSRKTKKMTSNHSTSLMDCNHHHHHRRHHHPLLMNHHMIKHHYHQHQIK</sequence>
<dbReference type="EMBL" id="AY814250">
    <property type="protein sequence ID" value="AAW25982.1"/>
    <property type="molecule type" value="mRNA"/>
</dbReference>
<name>Q5DDX4_SCHJA</name>
<evidence type="ECO:0000256" key="1">
    <source>
        <dbReference type="SAM" id="MobiDB-lite"/>
    </source>
</evidence>
<protein>
    <submittedName>
        <fullName evidence="2">SJCHGC04655 protein</fullName>
    </submittedName>
</protein>
<accession>Q5DDX4</accession>
<organism evidence="2">
    <name type="scientific">Schistosoma japonicum</name>
    <name type="common">Blood fluke</name>
    <dbReference type="NCBI Taxonomy" id="6182"/>
    <lineage>
        <taxon>Eukaryota</taxon>
        <taxon>Metazoa</taxon>
        <taxon>Spiralia</taxon>
        <taxon>Lophotrochozoa</taxon>
        <taxon>Platyhelminthes</taxon>
        <taxon>Trematoda</taxon>
        <taxon>Digenea</taxon>
        <taxon>Strigeidida</taxon>
        <taxon>Schistosomatoidea</taxon>
        <taxon>Schistosomatidae</taxon>
        <taxon>Schistosoma</taxon>
    </lineage>
</organism>
<reference evidence="2" key="1">
    <citation type="submission" date="2004-11" db="EMBL/GenBank/DDBJ databases">
        <title>The full-length cDNA sequences of Schistosoma japonicum genes.</title>
        <authorList>
            <person name="Han Z."/>
        </authorList>
    </citation>
    <scope>NUCLEOTIDE SEQUENCE</scope>
</reference>
<reference evidence="2" key="2">
    <citation type="journal article" date="2006" name="PLoS Pathog.">
        <title>New perspectives on host-parasite interplay by comparative transcriptomic and proteomic analyses of Schistosoma japonicum.</title>
        <authorList>
            <person name="Liu F."/>
            <person name="Lu J."/>
            <person name="Hu W."/>
            <person name="Wang S.Y."/>
            <person name="Cui S.J."/>
            <person name="Chi M."/>
            <person name="Yan Q."/>
            <person name="Wang X.R."/>
            <person name="Song H.D."/>
            <person name="Xu X.N."/>
            <person name="Wang J.J."/>
            <person name="Zhang X.L."/>
            <person name="Zhang X."/>
            <person name="Wang Z.Q."/>
            <person name="Xue C.L."/>
            <person name="Brindley P.J."/>
            <person name="McManus D.P."/>
            <person name="Yang P.Y."/>
            <person name="Feng Z."/>
            <person name="Chen Z."/>
            <person name="Han Z.G."/>
        </authorList>
    </citation>
    <scope>NUCLEOTIDE SEQUENCE</scope>
</reference>
<dbReference type="AlphaFoldDB" id="Q5DDX4"/>
<proteinExistence type="evidence at transcript level"/>